<feature type="short sequence motif" description="Histidine triad motif" evidence="1">
    <location>
        <begin position="100"/>
        <end position="104"/>
    </location>
</feature>
<evidence type="ECO:0000313" key="3">
    <source>
        <dbReference type="EMBL" id="MBM7658352.1"/>
    </source>
</evidence>
<comment type="caution">
    <text evidence="3">The sequence shown here is derived from an EMBL/GenBank/DDBJ whole genome shotgun (WGS) entry which is preliminary data.</text>
</comment>
<dbReference type="InterPro" id="IPR039384">
    <property type="entry name" value="HINT"/>
</dbReference>
<dbReference type="Proteomes" id="UP000823201">
    <property type="component" value="Unassembled WGS sequence"/>
</dbReference>
<feature type="domain" description="HIT" evidence="2">
    <location>
        <begin position="8"/>
        <end position="115"/>
    </location>
</feature>
<gene>
    <name evidence="3" type="ORF">JOC27_001805</name>
</gene>
<dbReference type="PROSITE" id="PS00892">
    <property type="entry name" value="HIT_1"/>
    <property type="match status" value="1"/>
</dbReference>
<dbReference type="InterPro" id="IPR036265">
    <property type="entry name" value="HIT-like_sf"/>
</dbReference>
<dbReference type="RefSeq" id="WP_205006915.1">
    <property type="nucleotide sequence ID" value="NZ_CBCRXA010000008.1"/>
</dbReference>
<dbReference type="CDD" id="cd01277">
    <property type="entry name" value="HINT_subgroup"/>
    <property type="match status" value="1"/>
</dbReference>
<dbReference type="PANTHER" id="PTHR46648:SF1">
    <property type="entry name" value="ADENOSINE 5'-MONOPHOSPHORAMIDASE HNT1"/>
    <property type="match status" value="1"/>
</dbReference>
<name>A0ABS2Q982_9BACL</name>
<dbReference type="SUPFAM" id="SSF54197">
    <property type="entry name" value="HIT-like"/>
    <property type="match status" value="1"/>
</dbReference>
<dbReference type="PROSITE" id="PS51084">
    <property type="entry name" value="HIT_2"/>
    <property type="match status" value="1"/>
</dbReference>
<dbReference type="PANTHER" id="PTHR46648">
    <property type="entry name" value="HIT FAMILY PROTEIN 1"/>
    <property type="match status" value="1"/>
</dbReference>
<dbReference type="Pfam" id="PF01230">
    <property type="entry name" value="HIT"/>
    <property type="match status" value="1"/>
</dbReference>
<proteinExistence type="predicted"/>
<dbReference type="Gene3D" id="3.30.428.10">
    <property type="entry name" value="HIT-like"/>
    <property type="match status" value="1"/>
</dbReference>
<accession>A0ABS2Q982</accession>
<protein>
    <submittedName>
        <fullName evidence="3">Histidine triad (HIT) family protein</fullName>
    </submittedName>
</protein>
<evidence type="ECO:0000256" key="1">
    <source>
        <dbReference type="PROSITE-ProRule" id="PRU00464"/>
    </source>
</evidence>
<sequence>MSEANDCIFCKIIKGEIPCAKVYEDDDVLAFLDLGQVTKGHTLVIPKNHKKDIFELDAETAAKLYKRVPMIASALKKTFHPVGLNVLNNNGEPAGQSVLHYHIHLIPRYGSEDTFHFTFTSHMDDYSNDDRTAMAASIAENLEK</sequence>
<organism evidence="3 4">
    <name type="scientific">Sporolactobacillus spathodeae</name>
    <dbReference type="NCBI Taxonomy" id="1465502"/>
    <lineage>
        <taxon>Bacteria</taxon>
        <taxon>Bacillati</taxon>
        <taxon>Bacillota</taxon>
        <taxon>Bacilli</taxon>
        <taxon>Bacillales</taxon>
        <taxon>Sporolactobacillaceae</taxon>
        <taxon>Sporolactobacillus</taxon>
    </lineage>
</organism>
<dbReference type="InterPro" id="IPR011146">
    <property type="entry name" value="HIT-like"/>
</dbReference>
<evidence type="ECO:0000313" key="4">
    <source>
        <dbReference type="Proteomes" id="UP000823201"/>
    </source>
</evidence>
<reference evidence="3 4" key="1">
    <citation type="submission" date="2021-01" db="EMBL/GenBank/DDBJ databases">
        <title>Genomic Encyclopedia of Type Strains, Phase IV (KMG-IV): sequencing the most valuable type-strain genomes for metagenomic binning, comparative biology and taxonomic classification.</title>
        <authorList>
            <person name="Goeker M."/>
        </authorList>
    </citation>
    <scope>NUCLEOTIDE SEQUENCE [LARGE SCALE GENOMIC DNA]</scope>
    <source>
        <strain evidence="3 4">DSM 100968</strain>
    </source>
</reference>
<dbReference type="EMBL" id="JAFBEV010000015">
    <property type="protein sequence ID" value="MBM7658352.1"/>
    <property type="molecule type" value="Genomic_DNA"/>
</dbReference>
<dbReference type="InterPro" id="IPR001310">
    <property type="entry name" value="Histidine_triad_HIT"/>
</dbReference>
<dbReference type="InterPro" id="IPR019808">
    <property type="entry name" value="Histidine_triad_CS"/>
</dbReference>
<dbReference type="PRINTS" id="PR00332">
    <property type="entry name" value="HISTRIAD"/>
</dbReference>
<keyword evidence="4" id="KW-1185">Reference proteome</keyword>
<evidence type="ECO:0000259" key="2">
    <source>
        <dbReference type="PROSITE" id="PS51084"/>
    </source>
</evidence>